<evidence type="ECO:0000256" key="3">
    <source>
        <dbReference type="ARBA" id="ARBA00022448"/>
    </source>
</evidence>
<dbReference type="GO" id="GO:0000064">
    <property type="term" value="F:L-ornithine transmembrane transporter activity"/>
    <property type="evidence" value="ECO:0007669"/>
    <property type="project" value="TreeGrafter"/>
</dbReference>
<dbReference type="AlphaFoldDB" id="G0VJV2"/>
<evidence type="ECO:0000313" key="11">
    <source>
        <dbReference type="EMBL" id="CCC71783.1"/>
    </source>
</evidence>
<feature type="repeat" description="Solcar" evidence="9">
    <location>
        <begin position="137"/>
        <end position="223"/>
    </location>
</feature>
<keyword evidence="5" id="KW-0677">Repeat</keyword>
<evidence type="ECO:0000256" key="6">
    <source>
        <dbReference type="ARBA" id="ARBA00022989"/>
    </source>
</evidence>
<dbReference type="Gene3D" id="1.50.40.10">
    <property type="entry name" value="Mitochondrial carrier domain"/>
    <property type="match status" value="2"/>
</dbReference>
<dbReference type="PANTHER" id="PTHR45624:SF51">
    <property type="entry name" value="CARRIER PROTEIN YMC2, MITOCHONDRIAL-RELATED"/>
    <property type="match status" value="1"/>
</dbReference>
<dbReference type="EMBL" id="HE576760">
    <property type="protein sequence ID" value="CCC71783.1"/>
    <property type="molecule type" value="Genomic_DNA"/>
</dbReference>
<dbReference type="Pfam" id="PF00153">
    <property type="entry name" value="Mito_carr"/>
    <property type="match status" value="3"/>
</dbReference>
<dbReference type="InParanoid" id="G0VJV2"/>
<keyword evidence="4 9" id="KW-0812">Transmembrane</keyword>
<protein>
    <recommendedName>
        <fullName evidence="13">Carrier protein YMC1, mitochondrial</fullName>
    </recommendedName>
</protein>
<organism evidence="11 12">
    <name type="scientific">Naumovozyma castellii</name>
    <name type="common">Yeast</name>
    <name type="synonym">Saccharomyces castellii</name>
    <dbReference type="NCBI Taxonomy" id="27288"/>
    <lineage>
        <taxon>Eukaryota</taxon>
        <taxon>Fungi</taxon>
        <taxon>Dikarya</taxon>
        <taxon>Ascomycota</taxon>
        <taxon>Saccharomycotina</taxon>
        <taxon>Saccharomycetes</taxon>
        <taxon>Saccharomycetales</taxon>
        <taxon>Saccharomycetaceae</taxon>
        <taxon>Naumovozyma</taxon>
    </lineage>
</organism>
<keyword evidence="7" id="KW-0496">Mitochondrion</keyword>
<evidence type="ECO:0000256" key="2">
    <source>
        <dbReference type="ARBA" id="ARBA00006375"/>
    </source>
</evidence>
<dbReference type="InterPro" id="IPR050567">
    <property type="entry name" value="Mitochondrial_Carrier"/>
</dbReference>
<evidence type="ECO:0008006" key="13">
    <source>
        <dbReference type="Google" id="ProtNLM"/>
    </source>
</evidence>
<name>G0VJV2_NAUCA</name>
<dbReference type="OMA" id="ATFVTFE"/>
<evidence type="ECO:0000256" key="4">
    <source>
        <dbReference type="ARBA" id="ARBA00022692"/>
    </source>
</evidence>
<evidence type="ECO:0000313" key="12">
    <source>
        <dbReference type="Proteomes" id="UP000001640"/>
    </source>
</evidence>
<sequence>MSEDFSSPQLINEFDDEMASNGNDNNGSSHSMAKDSTRVLKDILAGTCGGISQVIVGQPFDTTKVRMQTSAKSVGALDIIRKLVKNEGVWAFYKGSLIPIVGVGACVSVQFGVNEAMKRFFREWNTSRGTQHRDGTLQLGQYYICGLTGGVVNSFLASPIEHVRIRLQTQTGNGNEREFKGPLDCIRKLVKEKSLMRGLRPMMLRAGHGLGCYFLTYEALIANEIKKGKDRSEIASWKLCSYGSLSGVVLWLAIYPLDVVKSMIQTDTLRNPRFKNSMKNVINHLYREQGISAFFKGFAPTMLRAAPVNGATFVTFELVMRLLG</sequence>
<dbReference type="HOGENOM" id="CLU_015166_16_2_1"/>
<feature type="repeat" description="Solcar" evidence="9">
    <location>
        <begin position="235"/>
        <end position="322"/>
    </location>
</feature>
<keyword evidence="3 10" id="KW-0813">Transport</keyword>
<accession>G0VJV2</accession>
<gene>
    <name evidence="11" type="primary">NCAS0I01150</name>
    <name evidence="11" type="ordered locus">NCAS_0I01150</name>
</gene>
<feature type="repeat" description="Solcar" evidence="9">
    <location>
        <begin position="37"/>
        <end position="120"/>
    </location>
</feature>
<evidence type="ECO:0000256" key="7">
    <source>
        <dbReference type="ARBA" id="ARBA00023128"/>
    </source>
</evidence>
<evidence type="ECO:0000256" key="10">
    <source>
        <dbReference type="RuleBase" id="RU000488"/>
    </source>
</evidence>
<dbReference type="InterPro" id="IPR023395">
    <property type="entry name" value="MCP_dom_sf"/>
</dbReference>
<dbReference type="GO" id="GO:1990575">
    <property type="term" value="P:mitochondrial L-ornithine transmembrane transport"/>
    <property type="evidence" value="ECO:0007669"/>
    <property type="project" value="TreeGrafter"/>
</dbReference>
<evidence type="ECO:0000256" key="5">
    <source>
        <dbReference type="ARBA" id="ARBA00022737"/>
    </source>
</evidence>
<comment type="subcellular location">
    <subcellularLocation>
        <location evidence="1">Mitochondrion membrane</location>
        <topology evidence="1">Multi-pass membrane protein</topology>
    </subcellularLocation>
</comment>
<keyword evidence="12" id="KW-1185">Reference proteome</keyword>
<reference key="2">
    <citation type="submission" date="2011-08" db="EMBL/GenBank/DDBJ databases">
        <title>Genome sequence of Naumovozyma castellii.</title>
        <authorList>
            <person name="Gordon J.L."/>
            <person name="Armisen D."/>
            <person name="Proux-Wera E."/>
            <person name="OhEigeartaigh S.S."/>
            <person name="Byrne K.P."/>
            <person name="Wolfe K.H."/>
        </authorList>
    </citation>
    <scope>NUCLEOTIDE SEQUENCE</scope>
    <source>
        <strain>Type strain:CBS 4309</strain>
    </source>
</reference>
<comment type="similarity">
    <text evidence="2 10">Belongs to the mitochondrial carrier (TC 2.A.29) family.</text>
</comment>
<dbReference type="GO" id="GO:0031966">
    <property type="term" value="C:mitochondrial membrane"/>
    <property type="evidence" value="ECO:0007669"/>
    <property type="project" value="UniProtKB-SubCell"/>
</dbReference>
<dbReference type="OrthoDB" id="409586at2759"/>
<dbReference type="SUPFAM" id="SSF103506">
    <property type="entry name" value="Mitochondrial carrier"/>
    <property type="match status" value="1"/>
</dbReference>
<dbReference type="PANTHER" id="PTHR45624">
    <property type="entry name" value="MITOCHONDRIAL BASIC AMINO ACIDS TRANSPORTER-RELATED"/>
    <property type="match status" value="1"/>
</dbReference>
<evidence type="ECO:0000256" key="8">
    <source>
        <dbReference type="ARBA" id="ARBA00023136"/>
    </source>
</evidence>
<keyword evidence="6" id="KW-1133">Transmembrane helix</keyword>
<dbReference type="eggNOG" id="KOG0758">
    <property type="taxonomic scope" value="Eukaryota"/>
</dbReference>
<reference evidence="11 12" key="1">
    <citation type="journal article" date="2011" name="Proc. Natl. Acad. Sci. U.S.A.">
        <title>Evolutionary erosion of yeast sex chromosomes by mating-type switching accidents.</title>
        <authorList>
            <person name="Gordon J.L."/>
            <person name="Armisen D."/>
            <person name="Proux-Wera E."/>
            <person name="Oheigeartaigh S.S."/>
            <person name="Byrne K.P."/>
            <person name="Wolfe K.H."/>
        </authorList>
    </citation>
    <scope>NUCLEOTIDE SEQUENCE [LARGE SCALE GENOMIC DNA]</scope>
    <source>
        <strain evidence="12">ATCC 76901 / BCRC 22586 / CBS 4309 / NBRC 1992 / NRRL Y-12630</strain>
    </source>
</reference>
<proteinExistence type="inferred from homology"/>
<dbReference type="Proteomes" id="UP000001640">
    <property type="component" value="Chromosome 9"/>
</dbReference>
<keyword evidence="8 9" id="KW-0472">Membrane</keyword>
<evidence type="ECO:0000256" key="1">
    <source>
        <dbReference type="ARBA" id="ARBA00004225"/>
    </source>
</evidence>
<dbReference type="InterPro" id="IPR018108">
    <property type="entry name" value="MCP_transmembrane"/>
</dbReference>
<dbReference type="RefSeq" id="XP_003678128.1">
    <property type="nucleotide sequence ID" value="XM_003678080.1"/>
</dbReference>
<dbReference type="KEGG" id="ncs:NCAS_0I01150"/>
<dbReference type="GeneID" id="96905473"/>
<dbReference type="FunFam" id="1.50.40.10:FF:000163">
    <property type="entry name" value="Mitochondrial carrier protein"/>
    <property type="match status" value="1"/>
</dbReference>
<dbReference type="PROSITE" id="PS50920">
    <property type="entry name" value="SOLCAR"/>
    <property type="match status" value="3"/>
</dbReference>
<evidence type="ECO:0000256" key="9">
    <source>
        <dbReference type="PROSITE-ProRule" id="PRU00282"/>
    </source>
</evidence>